<dbReference type="EMBL" id="CP061171">
    <property type="protein sequence ID" value="QNR82821.1"/>
    <property type="molecule type" value="Genomic_DNA"/>
</dbReference>
<keyword evidence="1" id="KW-1133">Transmembrane helix</keyword>
<accession>A0ABX6TC90</accession>
<keyword evidence="3" id="KW-1185">Reference proteome</keyword>
<proteinExistence type="predicted"/>
<evidence type="ECO:0000313" key="3">
    <source>
        <dbReference type="Proteomes" id="UP000516439"/>
    </source>
</evidence>
<dbReference type="RefSeq" id="WP_190326093.1">
    <property type="nucleotide sequence ID" value="NZ_CP061171.1"/>
</dbReference>
<reference evidence="2 3" key="1">
    <citation type="submission" date="2020-09" db="EMBL/GenBank/DDBJ databases">
        <title>Pedobacter sp. SW-16 isolated from soil near Yeocheon.</title>
        <authorList>
            <person name="Im H.S."/>
            <person name="Joung Y."/>
            <person name="Lee S.-S."/>
        </authorList>
    </citation>
    <scope>NUCLEOTIDE SEQUENCE [LARGE SCALE GENOMIC DNA]</scope>
    <source>
        <strain evidence="2 3">SW-16</strain>
    </source>
</reference>
<evidence type="ECO:0000313" key="2">
    <source>
        <dbReference type="EMBL" id="QNR82821.1"/>
    </source>
</evidence>
<sequence>MGKSKLKVRLTTVIFTNIFMLIELEIPYLFALGWPDFIVVENYPELEIRMV</sequence>
<evidence type="ECO:0000256" key="1">
    <source>
        <dbReference type="SAM" id="Phobius"/>
    </source>
</evidence>
<gene>
    <name evidence="2" type="ORF">H9N25_12535</name>
</gene>
<organism evidence="2 3">
    <name type="scientific">Pedobacter riviphilus</name>
    <dbReference type="NCBI Taxonomy" id="2766984"/>
    <lineage>
        <taxon>Bacteria</taxon>
        <taxon>Pseudomonadati</taxon>
        <taxon>Bacteroidota</taxon>
        <taxon>Sphingobacteriia</taxon>
        <taxon>Sphingobacteriales</taxon>
        <taxon>Sphingobacteriaceae</taxon>
        <taxon>Pedobacter</taxon>
    </lineage>
</organism>
<feature type="transmembrane region" description="Helical" evidence="1">
    <location>
        <begin position="12"/>
        <end position="34"/>
    </location>
</feature>
<keyword evidence="1" id="KW-0472">Membrane</keyword>
<keyword evidence="1" id="KW-0812">Transmembrane</keyword>
<dbReference type="Proteomes" id="UP000516439">
    <property type="component" value="Chromosome"/>
</dbReference>
<name>A0ABX6TC90_9SPHI</name>
<protein>
    <submittedName>
        <fullName evidence="2">Uncharacterized protein</fullName>
    </submittedName>
</protein>